<dbReference type="SUPFAM" id="SSF81382">
    <property type="entry name" value="Skp1 dimerisation domain-like"/>
    <property type="match status" value="1"/>
</dbReference>
<evidence type="ECO:0000256" key="3">
    <source>
        <dbReference type="ARBA" id="ARBA00022786"/>
    </source>
</evidence>
<evidence type="ECO:0008006" key="8">
    <source>
        <dbReference type="Google" id="ProtNLM"/>
    </source>
</evidence>
<dbReference type="SUPFAM" id="SSF54695">
    <property type="entry name" value="POZ domain"/>
    <property type="match status" value="2"/>
</dbReference>
<reference evidence="6 7" key="1">
    <citation type="journal article" date="2021" name="BMC Genomics">
        <title>Datura genome reveals duplications of psychoactive alkaloid biosynthetic genes and high mutation rate following tissue culture.</title>
        <authorList>
            <person name="Rajewski A."/>
            <person name="Carter-House D."/>
            <person name="Stajich J."/>
            <person name="Litt A."/>
        </authorList>
    </citation>
    <scope>NUCLEOTIDE SEQUENCE [LARGE SCALE GENOMIC DNA]</scope>
    <source>
        <strain evidence="6">AR-01</strain>
    </source>
</reference>
<proteinExistence type="inferred from homology"/>
<dbReference type="Proteomes" id="UP000823775">
    <property type="component" value="Unassembled WGS sequence"/>
</dbReference>
<dbReference type="InterPro" id="IPR011333">
    <property type="entry name" value="SKP1/BTB/POZ_sf"/>
</dbReference>
<dbReference type="InterPro" id="IPR016073">
    <property type="entry name" value="Skp1_comp_POZ"/>
</dbReference>
<dbReference type="Gene3D" id="3.30.710.10">
    <property type="entry name" value="Potassium Channel Kv1.1, Chain A"/>
    <property type="match status" value="2"/>
</dbReference>
<dbReference type="InterPro" id="IPR001232">
    <property type="entry name" value="SKP1-like"/>
</dbReference>
<evidence type="ECO:0000259" key="4">
    <source>
        <dbReference type="Pfam" id="PF01466"/>
    </source>
</evidence>
<organism evidence="6 7">
    <name type="scientific">Datura stramonium</name>
    <name type="common">Jimsonweed</name>
    <name type="synonym">Common thornapple</name>
    <dbReference type="NCBI Taxonomy" id="4076"/>
    <lineage>
        <taxon>Eukaryota</taxon>
        <taxon>Viridiplantae</taxon>
        <taxon>Streptophyta</taxon>
        <taxon>Embryophyta</taxon>
        <taxon>Tracheophyta</taxon>
        <taxon>Spermatophyta</taxon>
        <taxon>Magnoliopsida</taxon>
        <taxon>eudicotyledons</taxon>
        <taxon>Gunneridae</taxon>
        <taxon>Pentapetalae</taxon>
        <taxon>asterids</taxon>
        <taxon>lamiids</taxon>
        <taxon>Solanales</taxon>
        <taxon>Solanaceae</taxon>
        <taxon>Solanoideae</taxon>
        <taxon>Datureae</taxon>
        <taxon>Datura</taxon>
    </lineage>
</organism>
<feature type="domain" description="SKP1 component POZ" evidence="5">
    <location>
        <begin position="1"/>
        <end position="39"/>
    </location>
</feature>
<comment type="similarity">
    <text evidence="2">Belongs to the SKP1 family.</text>
</comment>
<dbReference type="InterPro" id="IPR016072">
    <property type="entry name" value="Skp1_comp_dimer"/>
</dbReference>
<evidence type="ECO:0000313" key="7">
    <source>
        <dbReference type="Proteomes" id="UP000823775"/>
    </source>
</evidence>
<comment type="pathway">
    <text evidence="1">Protein modification; protein ubiquitination.</text>
</comment>
<dbReference type="EMBL" id="JACEIK010001751">
    <property type="protein sequence ID" value="MCD7471977.1"/>
    <property type="molecule type" value="Genomic_DNA"/>
</dbReference>
<dbReference type="Pfam" id="PF03931">
    <property type="entry name" value="Skp1_POZ"/>
    <property type="match status" value="2"/>
</dbReference>
<keyword evidence="3" id="KW-0833">Ubl conjugation pathway</keyword>
<protein>
    <recommendedName>
        <fullName evidence="8">SKP1-like protein</fullName>
    </recommendedName>
</protein>
<feature type="domain" description="SKP1 component POZ" evidence="5">
    <location>
        <begin position="97"/>
        <end position="154"/>
    </location>
</feature>
<dbReference type="Pfam" id="PF01466">
    <property type="entry name" value="Skp1"/>
    <property type="match status" value="1"/>
</dbReference>
<gene>
    <name evidence="6" type="ORF">HAX54_012797</name>
</gene>
<dbReference type="PANTHER" id="PTHR11165">
    <property type="entry name" value="SKP1"/>
    <property type="match status" value="1"/>
</dbReference>
<evidence type="ECO:0000256" key="2">
    <source>
        <dbReference type="ARBA" id="ARBA00009993"/>
    </source>
</evidence>
<sequence length="241" mass="27501">MSQAIKNMVQDDCASNVIPLPNVDGKTMTKVIEYGTKHSEKKDKDYLKLHHSVLYDLLSIILMIRRGVPWVMKCVDTNDDDGTVIELESFSSFSLLLTLRTSDGEVFEIDEAVAVRSQAIKNMVEDDCASNVIPLPNVDSKTMSKVIEYWVKHSEKKGVSEDQLMAFDKDYWKVHHSVLYNVLLAASYLNDKKLMNVICQEVADRIKGKTPEEIRKKLDIKNDFTPEEEAQIDQEIDWASK</sequence>
<comment type="caution">
    <text evidence="6">The sequence shown here is derived from an EMBL/GenBank/DDBJ whole genome shotgun (WGS) entry which is preliminary data.</text>
</comment>
<keyword evidence="7" id="KW-1185">Reference proteome</keyword>
<feature type="domain" description="SKP1 component dimerisation" evidence="4">
    <location>
        <begin position="192"/>
        <end position="239"/>
    </location>
</feature>
<evidence type="ECO:0000256" key="1">
    <source>
        <dbReference type="ARBA" id="ARBA00004906"/>
    </source>
</evidence>
<dbReference type="SMART" id="SM00512">
    <property type="entry name" value="Skp1"/>
    <property type="match status" value="2"/>
</dbReference>
<name>A0ABS8TN40_DATST</name>
<evidence type="ECO:0000313" key="6">
    <source>
        <dbReference type="EMBL" id="MCD7471977.1"/>
    </source>
</evidence>
<evidence type="ECO:0000259" key="5">
    <source>
        <dbReference type="Pfam" id="PF03931"/>
    </source>
</evidence>
<accession>A0ABS8TN40</accession>
<dbReference type="InterPro" id="IPR036296">
    <property type="entry name" value="SKP1-like_dim_sf"/>
</dbReference>
<dbReference type="InterPro" id="IPR016897">
    <property type="entry name" value="SKP1"/>
</dbReference>